<comment type="similarity">
    <text evidence="1">Belongs to the short-chain dehydrogenases/reductases (SDR) family.</text>
</comment>
<dbReference type="PANTHER" id="PTHR43180:SF11">
    <property type="entry name" value="NAD(P)-BINDING PROTEIN"/>
    <property type="match status" value="1"/>
</dbReference>
<gene>
    <name evidence="4" type="ORF">N0V83_009110</name>
</gene>
<dbReference type="PRINTS" id="PR00081">
    <property type="entry name" value="GDHRDH"/>
</dbReference>
<evidence type="ECO:0000256" key="1">
    <source>
        <dbReference type="ARBA" id="ARBA00006484"/>
    </source>
</evidence>
<accession>A0A9W9CIN1</accession>
<reference evidence="4" key="1">
    <citation type="submission" date="2022-10" db="EMBL/GenBank/DDBJ databases">
        <title>Tapping the CABI collections for fungal endophytes: first genome assemblies for Collariella, Neodidymelliopsis, Ascochyta clinopodiicola, Didymella pomorum, Didymosphaeria variabile, Neocosmospora piperis and Neocucurbitaria cava.</title>
        <authorList>
            <person name="Hill R."/>
        </authorList>
    </citation>
    <scope>NUCLEOTIDE SEQUENCE</scope>
    <source>
        <strain evidence="4">IMI 356814</strain>
    </source>
</reference>
<dbReference type="AlphaFoldDB" id="A0A9W9CIN1"/>
<evidence type="ECO:0000256" key="3">
    <source>
        <dbReference type="SAM" id="MobiDB-lite"/>
    </source>
</evidence>
<feature type="region of interest" description="Disordered" evidence="3">
    <location>
        <begin position="289"/>
        <end position="313"/>
    </location>
</feature>
<sequence>MTSFTISDSDLDHIKDQVVIITGASSGIGLATLRRVIKHGGKVFASDLNPLPEPEASSVPFMKVNVTSWKEQVEMFKAAEKEFGKIDHVFANAGIPPSVSLLEDDVDENGDLLPPKLDTFNVNLIGCVYTVKLGIHYLKKNPNGGSIVVTASASSFLRFPGTDYTTTKHAVFGLVRSLYSHLHPKLPIRINAIAPSWTDTGIVPRQVLVALGEGNYQSADVVGRSVTILMADQQRHGELIYSDRGKFLDLENGEKGYHALTKRMLNVDQSEEMTELNLFKKLHAMKEEADRKGNKEDAAEIGKGMGAVAATTE</sequence>
<keyword evidence="5" id="KW-1185">Reference proteome</keyword>
<proteinExistence type="inferred from homology"/>
<name>A0A9W9CIN1_9PLEO</name>
<evidence type="ECO:0000256" key="2">
    <source>
        <dbReference type="ARBA" id="ARBA00023002"/>
    </source>
</evidence>
<keyword evidence="2" id="KW-0560">Oxidoreductase</keyword>
<evidence type="ECO:0008006" key="6">
    <source>
        <dbReference type="Google" id="ProtNLM"/>
    </source>
</evidence>
<dbReference type="EMBL" id="JAPEUY010000017">
    <property type="protein sequence ID" value="KAJ4364515.1"/>
    <property type="molecule type" value="Genomic_DNA"/>
</dbReference>
<dbReference type="Proteomes" id="UP001140560">
    <property type="component" value="Unassembled WGS sequence"/>
</dbReference>
<dbReference type="SUPFAM" id="SSF51735">
    <property type="entry name" value="NAD(P)-binding Rossmann-fold domains"/>
    <property type="match status" value="1"/>
</dbReference>
<dbReference type="PANTHER" id="PTHR43180">
    <property type="entry name" value="3-OXOACYL-(ACYL-CARRIER-PROTEIN) REDUCTASE (AFU_ORTHOLOGUE AFUA_6G11210)"/>
    <property type="match status" value="1"/>
</dbReference>
<dbReference type="Gene3D" id="3.40.50.720">
    <property type="entry name" value="NAD(P)-binding Rossmann-like Domain"/>
    <property type="match status" value="1"/>
</dbReference>
<dbReference type="InterPro" id="IPR036291">
    <property type="entry name" value="NAD(P)-bd_dom_sf"/>
</dbReference>
<protein>
    <recommendedName>
        <fullName evidence="6">NAD(P)-binding protein</fullName>
    </recommendedName>
</protein>
<organism evidence="4 5">
    <name type="scientific">Neocucurbitaria cava</name>
    <dbReference type="NCBI Taxonomy" id="798079"/>
    <lineage>
        <taxon>Eukaryota</taxon>
        <taxon>Fungi</taxon>
        <taxon>Dikarya</taxon>
        <taxon>Ascomycota</taxon>
        <taxon>Pezizomycotina</taxon>
        <taxon>Dothideomycetes</taxon>
        <taxon>Pleosporomycetidae</taxon>
        <taxon>Pleosporales</taxon>
        <taxon>Pleosporineae</taxon>
        <taxon>Cucurbitariaceae</taxon>
        <taxon>Neocucurbitaria</taxon>
    </lineage>
</organism>
<dbReference type="OrthoDB" id="37659at2759"/>
<dbReference type="InterPro" id="IPR002347">
    <property type="entry name" value="SDR_fam"/>
</dbReference>
<dbReference type="Pfam" id="PF00106">
    <property type="entry name" value="adh_short"/>
    <property type="match status" value="1"/>
</dbReference>
<feature type="compositionally biased region" description="Basic and acidic residues" evidence="3">
    <location>
        <begin position="289"/>
        <end position="300"/>
    </location>
</feature>
<evidence type="ECO:0000313" key="5">
    <source>
        <dbReference type="Proteomes" id="UP001140560"/>
    </source>
</evidence>
<dbReference type="GO" id="GO:0016491">
    <property type="term" value="F:oxidoreductase activity"/>
    <property type="evidence" value="ECO:0007669"/>
    <property type="project" value="UniProtKB-KW"/>
</dbReference>
<evidence type="ECO:0000313" key="4">
    <source>
        <dbReference type="EMBL" id="KAJ4364515.1"/>
    </source>
</evidence>
<comment type="caution">
    <text evidence="4">The sequence shown here is derived from an EMBL/GenBank/DDBJ whole genome shotgun (WGS) entry which is preliminary data.</text>
</comment>